<proteinExistence type="predicted"/>
<name>A0ABV9CC24_9ACTN</name>
<dbReference type="Proteomes" id="UP001596004">
    <property type="component" value="Unassembled WGS sequence"/>
</dbReference>
<dbReference type="EMBL" id="JBHSFP010000002">
    <property type="protein sequence ID" value="MFC4530273.1"/>
    <property type="molecule type" value="Genomic_DNA"/>
</dbReference>
<evidence type="ECO:0000313" key="3">
    <source>
        <dbReference type="EMBL" id="MFC4530273.1"/>
    </source>
</evidence>
<evidence type="ECO:0000256" key="1">
    <source>
        <dbReference type="SAM" id="MobiDB-lite"/>
    </source>
</evidence>
<keyword evidence="4" id="KW-1185">Reference proteome</keyword>
<evidence type="ECO:0000313" key="4">
    <source>
        <dbReference type="Proteomes" id="UP001596004"/>
    </source>
</evidence>
<evidence type="ECO:0000256" key="2">
    <source>
        <dbReference type="SAM" id="Phobius"/>
    </source>
</evidence>
<gene>
    <name evidence="3" type="ORF">ACFO60_05835</name>
</gene>
<feature type="transmembrane region" description="Helical" evidence="2">
    <location>
        <begin position="49"/>
        <end position="65"/>
    </location>
</feature>
<keyword evidence="2" id="KW-0812">Transmembrane</keyword>
<protein>
    <submittedName>
        <fullName evidence="3">DUF3592 domain-containing protein</fullName>
    </submittedName>
</protein>
<sequence>MGRGKTARRKRSRRQLHQPGTLDGSASSDSSSYSQLSTRDRLSSMHGDIAILLMVAAVVVAIATVDDYRGLRRLQEHGIPATATVVDVHYRKNFPNEPEVRFTTRDGVAIEARVGVHRWDGPPEIDDSRQVLYDPLDPVGGVLDRRAKFVHATHWLSAAVVLLLVPLAIATWRLGPRLFGWSRMESWRRRRMGRRLAS</sequence>
<organism evidence="3 4">
    <name type="scientific">Sphaerisporangium dianthi</name>
    <dbReference type="NCBI Taxonomy" id="1436120"/>
    <lineage>
        <taxon>Bacteria</taxon>
        <taxon>Bacillati</taxon>
        <taxon>Actinomycetota</taxon>
        <taxon>Actinomycetes</taxon>
        <taxon>Streptosporangiales</taxon>
        <taxon>Streptosporangiaceae</taxon>
        <taxon>Sphaerisporangium</taxon>
    </lineage>
</organism>
<accession>A0ABV9CC24</accession>
<reference evidence="4" key="1">
    <citation type="journal article" date="2019" name="Int. J. Syst. Evol. Microbiol.">
        <title>The Global Catalogue of Microorganisms (GCM) 10K type strain sequencing project: providing services to taxonomists for standard genome sequencing and annotation.</title>
        <authorList>
            <consortium name="The Broad Institute Genomics Platform"/>
            <consortium name="The Broad Institute Genome Sequencing Center for Infectious Disease"/>
            <person name="Wu L."/>
            <person name="Ma J."/>
        </authorList>
    </citation>
    <scope>NUCLEOTIDE SEQUENCE [LARGE SCALE GENOMIC DNA]</scope>
    <source>
        <strain evidence="4">CGMCC 4.7132</strain>
    </source>
</reference>
<comment type="caution">
    <text evidence="3">The sequence shown here is derived from an EMBL/GenBank/DDBJ whole genome shotgun (WGS) entry which is preliminary data.</text>
</comment>
<keyword evidence="2" id="KW-1133">Transmembrane helix</keyword>
<feature type="region of interest" description="Disordered" evidence="1">
    <location>
        <begin position="1"/>
        <end position="35"/>
    </location>
</feature>
<feature type="transmembrane region" description="Helical" evidence="2">
    <location>
        <begin position="155"/>
        <end position="174"/>
    </location>
</feature>
<keyword evidence="2" id="KW-0472">Membrane</keyword>
<feature type="compositionally biased region" description="Basic residues" evidence="1">
    <location>
        <begin position="1"/>
        <end position="16"/>
    </location>
</feature>
<dbReference type="RefSeq" id="WP_380837913.1">
    <property type="nucleotide sequence ID" value="NZ_JBHSFP010000002.1"/>
</dbReference>
<feature type="compositionally biased region" description="Low complexity" evidence="1">
    <location>
        <begin position="25"/>
        <end position="35"/>
    </location>
</feature>